<evidence type="ECO:0000259" key="9">
    <source>
        <dbReference type="Pfam" id="PF04068"/>
    </source>
</evidence>
<feature type="compositionally biased region" description="Basic residues" evidence="7">
    <location>
        <begin position="11"/>
        <end position="23"/>
    </location>
</feature>
<accession>A0A166AR41</accession>
<comment type="subcellular location">
    <subcellularLocation>
        <location evidence="6">Cytoplasm</location>
    </subcellularLocation>
    <subcellularLocation>
        <location evidence="6">Nucleus</location>
    </subcellularLocation>
</comment>
<evidence type="ECO:0000256" key="2">
    <source>
        <dbReference type="ARBA" id="ARBA00022517"/>
    </source>
</evidence>
<dbReference type="EC" id="2.5.1.157" evidence="6"/>
<dbReference type="GO" id="GO:0106388">
    <property type="term" value="F:rRNA small subunit aminocarboxypropyltransferase activity"/>
    <property type="evidence" value="ECO:0007669"/>
    <property type="project" value="UniProtKB-EC"/>
</dbReference>
<feature type="region of interest" description="Disordered" evidence="7">
    <location>
        <begin position="228"/>
        <end position="279"/>
    </location>
</feature>
<evidence type="ECO:0000256" key="7">
    <source>
        <dbReference type="SAM" id="MobiDB-lite"/>
    </source>
</evidence>
<dbReference type="Pfam" id="PF04068">
    <property type="entry name" value="Fer4_RLI"/>
    <property type="match status" value="1"/>
</dbReference>
<comment type="similarity">
    <text evidence="6">Belongs to the TDD superfamily. TSR3 family.</text>
</comment>
<dbReference type="HAMAP" id="MF_01116">
    <property type="entry name" value="TSR3"/>
    <property type="match status" value="1"/>
</dbReference>
<dbReference type="InterPro" id="IPR007209">
    <property type="entry name" value="RNaseL-inhib-like_metal-bd_dom"/>
</dbReference>
<feature type="binding site" evidence="6">
    <location>
        <position position="147"/>
    </location>
    <ligand>
        <name>S-adenosyl-L-methionine</name>
        <dbReference type="ChEBI" id="CHEBI:59789"/>
    </ligand>
</feature>
<evidence type="ECO:0000256" key="5">
    <source>
        <dbReference type="ARBA" id="ARBA00022691"/>
    </source>
</evidence>
<keyword evidence="6" id="KW-0539">Nucleus</keyword>
<dbReference type="GO" id="GO:0005634">
    <property type="term" value="C:nucleus"/>
    <property type="evidence" value="ECO:0007669"/>
    <property type="project" value="UniProtKB-SubCell"/>
</dbReference>
<evidence type="ECO:0000313" key="11">
    <source>
        <dbReference type="Proteomes" id="UP000077266"/>
    </source>
</evidence>
<dbReference type="GO" id="GO:0030490">
    <property type="term" value="P:maturation of SSU-rRNA"/>
    <property type="evidence" value="ECO:0007669"/>
    <property type="project" value="TreeGrafter"/>
</dbReference>
<comment type="catalytic activity">
    <reaction evidence="6">
        <text>an N(1)-methylpseudouridine in rRNA + S-adenosyl-L-methionine = N(1)-methyl-N(3)-[(3S)-3-amino-3-carboxypropyl]pseudouridine in rRNA + S-methyl-5'-thioadenosine + H(+)</text>
        <dbReference type="Rhea" id="RHEA:63296"/>
        <dbReference type="Rhea" id="RHEA-COMP:11634"/>
        <dbReference type="Rhea" id="RHEA-COMP:16310"/>
        <dbReference type="ChEBI" id="CHEBI:15378"/>
        <dbReference type="ChEBI" id="CHEBI:17509"/>
        <dbReference type="ChEBI" id="CHEBI:59789"/>
        <dbReference type="ChEBI" id="CHEBI:74890"/>
        <dbReference type="ChEBI" id="CHEBI:146234"/>
        <dbReference type="EC" id="2.5.1.157"/>
    </reaction>
</comment>
<keyword evidence="4 6" id="KW-0808">Transferase</keyword>
<dbReference type="InParanoid" id="A0A166AR41"/>
<comment type="function">
    <text evidence="6">Aminocarboxypropyltransferase that catalyzes the aminocarboxypropyl transfer on pseudouridine at position 1191 (Psi1191) in 18S rRNA. It constitutes the last step in biosynthesis of the hypermodified N1-methyl-N3-(3-amino-3-carboxypropyl) pseudouridine (m1acp3-Psi) conserved in eukaryotic 18S rRNA.</text>
</comment>
<feature type="region of interest" description="Disordered" evidence="7">
    <location>
        <begin position="1"/>
        <end position="56"/>
    </location>
</feature>
<dbReference type="STRING" id="1314781.A0A166AR41"/>
<feature type="domain" description="RNase L inhibitor RLI-like possible metal-binding" evidence="9">
    <location>
        <begin position="60"/>
        <end position="94"/>
    </location>
</feature>
<evidence type="ECO:0000313" key="10">
    <source>
        <dbReference type="EMBL" id="KZV94369.1"/>
    </source>
</evidence>
<dbReference type="OrthoDB" id="10262062at2759"/>
<feature type="binding site" evidence="6">
    <location>
        <position position="162"/>
    </location>
    <ligand>
        <name>S-adenosyl-L-methionine</name>
        <dbReference type="ChEBI" id="CHEBI:59789"/>
    </ligand>
</feature>
<dbReference type="NCBIfam" id="NF002621">
    <property type="entry name" value="PRK02287.1"/>
    <property type="match status" value="1"/>
</dbReference>
<keyword evidence="5 6" id="KW-0949">S-adenosyl-L-methionine</keyword>
<feature type="compositionally biased region" description="Acidic residues" evidence="7">
    <location>
        <begin position="262"/>
        <end position="271"/>
    </location>
</feature>
<dbReference type="GO" id="GO:0000455">
    <property type="term" value="P:enzyme-directed rRNA pseudouridine synthesis"/>
    <property type="evidence" value="ECO:0007669"/>
    <property type="project" value="UniProtKB-UniRule"/>
</dbReference>
<feature type="domain" description="16S/18S rRNA aminocarboxypropyltransferase Tsr3 C-terminal" evidence="8">
    <location>
        <begin position="98"/>
        <end position="223"/>
    </location>
</feature>
<keyword evidence="1 6" id="KW-0963">Cytoplasm</keyword>
<gene>
    <name evidence="6" type="primary">TSR3</name>
    <name evidence="10" type="ORF">EXIGLDRAFT_737118</name>
</gene>
<feature type="compositionally biased region" description="Basic and acidic residues" evidence="7">
    <location>
        <begin position="232"/>
        <end position="241"/>
    </location>
</feature>
<evidence type="ECO:0000256" key="3">
    <source>
        <dbReference type="ARBA" id="ARBA00022552"/>
    </source>
</evidence>
<dbReference type="AlphaFoldDB" id="A0A166AR41"/>
<keyword evidence="2 6" id="KW-0690">Ribosome biogenesis</keyword>
<name>A0A166AR41_EXIGL</name>
<dbReference type="GO" id="GO:0005737">
    <property type="term" value="C:cytoplasm"/>
    <property type="evidence" value="ECO:0007669"/>
    <property type="project" value="UniProtKB-SubCell"/>
</dbReference>
<sequence>MPPRKPTGKSGRGRGGHRGRGSKRAIYDDSTRPTSAIDDVEALDGAQPEDEDNPRQAIPVPVAMWDFDQCDPKRCSGKKLARFGLIKDLRIGQRFQGVVMTPKATVVISMADVEIVRERGVAVVECSWAKIEDIPWAKIRSPVERLLPYLIATNPVNYGKPWRLNCAEALAAAFYLTGFNEYGDALLSKFSWGHSFLKVNGELIEKYRACGTAAEVTKLQEELMQQADAEYEAQRREKESKGDDDDLLAPNPNHASWRGQDASDDEDEDASDVNSSDHE</sequence>
<protein>
    <recommendedName>
        <fullName evidence="6">18S rRNA aminocarboxypropyltransferase</fullName>
        <ecNumber evidence="6">2.5.1.157</ecNumber>
    </recommendedName>
</protein>
<dbReference type="EMBL" id="KV425974">
    <property type="protein sequence ID" value="KZV94369.1"/>
    <property type="molecule type" value="Genomic_DNA"/>
</dbReference>
<feature type="binding site" evidence="6">
    <location>
        <position position="76"/>
    </location>
    <ligand>
        <name>S-adenosyl-L-methionine</name>
        <dbReference type="ChEBI" id="CHEBI:59789"/>
    </ligand>
</feature>
<organism evidence="10 11">
    <name type="scientific">Exidia glandulosa HHB12029</name>
    <dbReference type="NCBI Taxonomy" id="1314781"/>
    <lineage>
        <taxon>Eukaryota</taxon>
        <taxon>Fungi</taxon>
        <taxon>Dikarya</taxon>
        <taxon>Basidiomycota</taxon>
        <taxon>Agaricomycotina</taxon>
        <taxon>Agaricomycetes</taxon>
        <taxon>Auriculariales</taxon>
        <taxon>Exidiaceae</taxon>
        <taxon>Exidia</taxon>
    </lineage>
</organism>
<dbReference type="PANTHER" id="PTHR20426">
    <property type="entry name" value="RIBOSOME BIOGENESIS PROTEIN TSR3 HOMOLOG"/>
    <property type="match status" value="1"/>
</dbReference>
<keyword evidence="11" id="KW-1185">Reference proteome</keyword>
<keyword evidence="3 6" id="KW-0698">rRNA processing</keyword>
<dbReference type="GO" id="GO:1904047">
    <property type="term" value="F:S-adenosyl-L-methionine binding"/>
    <property type="evidence" value="ECO:0007669"/>
    <property type="project" value="UniProtKB-UniRule"/>
</dbReference>
<dbReference type="Proteomes" id="UP000077266">
    <property type="component" value="Unassembled WGS sequence"/>
</dbReference>
<dbReference type="Pfam" id="PF04034">
    <property type="entry name" value="Ribo_biogen_C"/>
    <property type="match status" value="1"/>
</dbReference>
<comment type="catalytic activity">
    <reaction evidence="6">
        <text>N(1)-methylpseudouridine(1191) in yeast 18S rRNA + S-adenosyl-L-methionine = N(1)-methyl-N(3)-[(3S)-3-amino-3-carboxypropyl]pseudouridine(1191) in yeast 18S rRNA + S-methyl-5'-thioadenosine + H(+)</text>
        <dbReference type="Rhea" id="RHEA:63300"/>
        <dbReference type="Rhea" id="RHEA-COMP:13852"/>
        <dbReference type="Rhea" id="RHEA-COMP:16309"/>
        <dbReference type="ChEBI" id="CHEBI:15378"/>
        <dbReference type="ChEBI" id="CHEBI:17509"/>
        <dbReference type="ChEBI" id="CHEBI:59789"/>
        <dbReference type="ChEBI" id="CHEBI:74890"/>
        <dbReference type="ChEBI" id="CHEBI:146234"/>
    </reaction>
</comment>
<evidence type="ECO:0000256" key="4">
    <source>
        <dbReference type="ARBA" id="ARBA00022679"/>
    </source>
</evidence>
<reference evidence="10 11" key="1">
    <citation type="journal article" date="2016" name="Mol. Biol. Evol.">
        <title>Comparative Genomics of Early-Diverging Mushroom-Forming Fungi Provides Insights into the Origins of Lignocellulose Decay Capabilities.</title>
        <authorList>
            <person name="Nagy L.G."/>
            <person name="Riley R."/>
            <person name="Tritt A."/>
            <person name="Adam C."/>
            <person name="Daum C."/>
            <person name="Floudas D."/>
            <person name="Sun H."/>
            <person name="Yadav J.S."/>
            <person name="Pangilinan J."/>
            <person name="Larsson K.H."/>
            <person name="Matsuura K."/>
            <person name="Barry K."/>
            <person name="Labutti K."/>
            <person name="Kuo R."/>
            <person name="Ohm R.A."/>
            <person name="Bhattacharya S.S."/>
            <person name="Shirouzu T."/>
            <person name="Yoshinaga Y."/>
            <person name="Martin F.M."/>
            <person name="Grigoriev I.V."/>
            <person name="Hibbett D.S."/>
        </authorList>
    </citation>
    <scope>NUCLEOTIDE SEQUENCE [LARGE SCALE GENOMIC DNA]</scope>
    <source>
        <strain evidence="10 11">HHB12029</strain>
    </source>
</reference>
<feature type="compositionally biased region" description="Acidic residues" evidence="7">
    <location>
        <begin position="38"/>
        <end position="52"/>
    </location>
</feature>
<evidence type="ECO:0000256" key="6">
    <source>
        <dbReference type="HAMAP-Rule" id="MF_03146"/>
    </source>
</evidence>
<dbReference type="InterPro" id="IPR022968">
    <property type="entry name" value="Tsr3-like"/>
</dbReference>
<dbReference type="PANTHER" id="PTHR20426:SF0">
    <property type="entry name" value="18S RRNA AMINOCARBOXYPROPYLTRANSFERASE"/>
    <property type="match status" value="1"/>
</dbReference>
<dbReference type="InterPro" id="IPR007177">
    <property type="entry name" value="Tsr3_C"/>
</dbReference>
<evidence type="ECO:0000259" key="8">
    <source>
        <dbReference type="Pfam" id="PF04034"/>
    </source>
</evidence>
<dbReference type="FunCoup" id="A0A166AR41">
    <property type="interactions" value="193"/>
</dbReference>
<proteinExistence type="inferred from homology"/>
<evidence type="ECO:0000256" key="1">
    <source>
        <dbReference type="ARBA" id="ARBA00022490"/>
    </source>
</evidence>
<feature type="binding site" evidence="6">
    <location>
        <position position="124"/>
    </location>
    <ligand>
        <name>S-adenosyl-L-methionine</name>
        <dbReference type="ChEBI" id="CHEBI:59789"/>
    </ligand>
</feature>